<protein>
    <submittedName>
        <fullName evidence="1">Uncharacterized protein</fullName>
    </submittedName>
</protein>
<evidence type="ECO:0000313" key="1">
    <source>
        <dbReference type="EMBL" id="CAE0795631.1"/>
    </source>
</evidence>
<gene>
    <name evidence="1" type="ORF">EGYM00163_LOCUS6750</name>
</gene>
<accession>A0A7S4CFM7</accession>
<dbReference type="AlphaFoldDB" id="A0A7S4CFM7"/>
<reference evidence="1" key="1">
    <citation type="submission" date="2021-01" db="EMBL/GenBank/DDBJ databases">
        <authorList>
            <person name="Corre E."/>
            <person name="Pelletier E."/>
            <person name="Niang G."/>
            <person name="Scheremetjew M."/>
            <person name="Finn R."/>
            <person name="Kale V."/>
            <person name="Holt S."/>
            <person name="Cochrane G."/>
            <person name="Meng A."/>
            <person name="Brown T."/>
            <person name="Cohen L."/>
        </authorList>
    </citation>
    <scope>NUCLEOTIDE SEQUENCE</scope>
    <source>
        <strain evidence="1">CCMP1594</strain>
    </source>
</reference>
<organism evidence="1">
    <name type="scientific">Eutreptiella gymnastica</name>
    <dbReference type="NCBI Taxonomy" id="73025"/>
    <lineage>
        <taxon>Eukaryota</taxon>
        <taxon>Discoba</taxon>
        <taxon>Euglenozoa</taxon>
        <taxon>Euglenida</taxon>
        <taxon>Spirocuta</taxon>
        <taxon>Euglenophyceae</taxon>
        <taxon>Eutreptiales</taxon>
        <taxon>Eutreptiaceae</taxon>
        <taxon>Eutreptiella</taxon>
    </lineage>
</organism>
<name>A0A7S4CFM7_9EUGL</name>
<dbReference type="EMBL" id="HBJA01021189">
    <property type="protein sequence ID" value="CAE0795631.1"/>
    <property type="molecule type" value="Transcribed_RNA"/>
</dbReference>
<proteinExistence type="predicted"/>
<sequence>MKHGEGFTWGVAGEHSEEMSQLEYSEYWVTGWARLVKTHSAIGQHDFLTLNTSPPKICRSHSQVTSSAAVEQTRHRQPNPTHPIFLISLALAHALPTHAPGLWNVAYPYLPFNSPLAVTKE</sequence>